<accession>A0A0A0V6T5</accession>
<proteinExistence type="evidence at transcript level"/>
<evidence type="ECO:0000313" key="1">
    <source>
        <dbReference type="EMBL" id="AIW62619.1"/>
    </source>
</evidence>
<protein>
    <submittedName>
        <fullName evidence="1">Uncharacterized protein</fullName>
    </submittedName>
</protein>
<sequence>MLIYFKTLSNFVILKHLYFKMCLGTSHIKRPIKIITNPSLCNV</sequence>
<organism evidence="1">
    <name type="scientific">Scytodes thoracica</name>
    <name type="common">Spitting spider</name>
    <name type="synonym">Aranea thoracica</name>
    <dbReference type="NCBI Taxonomy" id="1112478"/>
    <lineage>
        <taxon>Eukaryota</taxon>
        <taxon>Metazoa</taxon>
        <taxon>Ecdysozoa</taxon>
        <taxon>Arthropoda</taxon>
        <taxon>Chelicerata</taxon>
        <taxon>Arachnida</taxon>
        <taxon>Araneae</taxon>
        <taxon>Araneomorphae</taxon>
        <taxon>Haplogynae</taxon>
        <taxon>Scytodoidea</taxon>
        <taxon>Scytodidae</taxon>
        <taxon>Scytodes</taxon>
    </lineage>
</organism>
<reference evidence="1" key="2">
    <citation type="journal article" date="2014" name="J. Proteome Res.">
        <title>Spit and venom from scytodes spiders: a diverse and distinct cocktail.</title>
        <authorList>
            <person name="Zobel-Thropp P.A."/>
            <person name="Correa S.M."/>
            <person name="Garb J.E."/>
            <person name="Binford G.J."/>
        </authorList>
    </citation>
    <scope>NUCLEOTIDE SEQUENCE</scope>
    <source>
        <tissue evidence="1">Venom gland</tissue>
    </source>
</reference>
<reference evidence="1" key="1">
    <citation type="submission" date="2013-11" db="EMBL/GenBank/DDBJ databases">
        <authorList>
            <person name="Thropp P.A."/>
            <person name="Correa S.M."/>
            <person name="Garb J.E."/>
            <person name="Binford G.J."/>
        </authorList>
    </citation>
    <scope>NUCLEOTIDE SEQUENCE</scope>
    <source>
        <tissue evidence="1">Venom gland</tissue>
    </source>
</reference>
<dbReference type="EMBL" id="KF860711">
    <property type="protein sequence ID" value="AIW62619.1"/>
    <property type="molecule type" value="mRNA"/>
</dbReference>
<dbReference type="AlphaFoldDB" id="A0A0A0V6T5"/>
<name>A0A0A0V6T5_SCYTH</name>